<evidence type="ECO:0000256" key="1">
    <source>
        <dbReference type="SAM" id="SignalP"/>
    </source>
</evidence>
<dbReference type="EMBL" id="LGCL01000024">
    <property type="protein sequence ID" value="KPL77055.1"/>
    <property type="molecule type" value="Genomic_DNA"/>
</dbReference>
<reference evidence="3 4" key="1">
    <citation type="submission" date="2015-07" db="EMBL/GenBank/DDBJ databases">
        <title>Genome sequence of Ornatilinea apprima DSM 23815.</title>
        <authorList>
            <person name="Hemp J."/>
            <person name="Ward L.M."/>
            <person name="Pace L.A."/>
            <person name="Fischer W.W."/>
        </authorList>
    </citation>
    <scope>NUCLEOTIDE SEQUENCE [LARGE SCALE GENOMIC DNA]</scope>
    <source>
        <strain evidence="3 4">P3M-1</strain>
    </source>
</reference>
<dbReference type="Pfam" id="PF10988">
    <property type="entry name" value="DUF2807"/>
    <property type="match status" value="1"/>
</dbReference>
<protein>
    <recommendedName>
        <fullName evidence="2">Putative auto-transporter adhesin head GIN domain-containing protein</fullName>
    </recommendedName>
</protein>
<feature type="chain" id="PRO_5006132808" description="Putative auto-transporter adhesin head GIN domain-containing protein" evidence="1">
    <location>
        <begin position="22"/>
        <end position="249"/>
    </location>
</feature>
<proteinExistence type="predicted"/>
<dbReference type="PANTHER" id="PTHR39200">
    <property type="entry name" value="HYPOTHETICAL EXPORTED PROTEIN"/>
    <property type="match status" value="1"/>
</dbReference>
<dbReference type="OrthoDB" id="155010at2"/>
<dbReference type="Proteomes" id="UP000050417">
    <property type="component" value="Unassembled WGS sequence"/>
</dbReference>
<dbReference type="PROSITE" id="PS51257">
    <property type="entry name" value="PROKAR_LIPOPROTEIN"/>
    <property type="match status" value="1"/>
</dbReference>
<comment type="caution">
    <text evidence="3">The sequence shown here is derived from an EMBL/GenBank/DDBJ whole genome shotgun (WGS) entry which is preliminary data.</text>
</comment>
<dbReference type="AlphaFoldDB" id="A0A0P6X2V0"/>
<sequence>MKKTLLLSLAALMLAMLACSAGGWEININNDGRFVKGSGNITTETRDVSGFNSIEFNGLGDVEIVQGSEEGLTITTDDNLLPLITTEVKGSTLVIGIEKGYNINLPSKMKFTIQVKDLQKLQISGLANVEADDLALQDLYIGISGGSVKLRDLTAKDVRISISGLGNVDLDGEARSVRMDSSGGGSLDAEDLRADSVSISISGVGQASVWAIETLNVEISGGGEVAYYGKPEITRDIDGVGTLNSLGEK</sequence>
<evidence type="ECO:0000313" key="3">
    <source>
        <dbReference type="EMBL" id="KPL77055.1"/>
    </source>
</evidence>
<organism evidence="3 4">
    <name type="scientific">Ornatilinea apprima</name>
    <dbReference type="NCBI Taxonomy" id="1134406"/>
    <lineage>
        <taxon>Bacteria</taxon>
        <taxon>Bacillati</taxon>
        <taxon>Chloroflexota</taxon>
        <taxon>Anaerolineae</taxon>
        <taxon>Anaerolineales</taxon>
        <taxon>Anaerolineaceae</taxon>
        <taxon>Ornatilinea</taxon>
    </lineage>
</organism>
<keyword evidence="1" id="KW-0732">Signal</keyword>
<dbReference type="PANTHER" id="PTHR39200:SF1">
    <property type="entry name" value="AUTO-TRANSPORTER ADHESIN HEAD GIN DOMAIN-CONTAINING PROTEIN-RELATED"/>
    <property type="match status" value="1"/>
</dbReference>
<dbReference type="STRING" id="1134406.ADN00_10895"/>
<evidence type="ECO:0000313" key="4">
    <source>
        <dbReference type="Proteomes" id="UP000050417"/>
    </source>
</evidence>
<keyword evidence="4" id="KW-1185">Reference proteome</keyword>
<feature type="domain" description="Putative auto-transporter adhesin head GIN" evidence="2">
    <location>
        <begin position="51"/>
        <end position="231"/>
    </location>
</feature>
<dbReference type="RefSeq" id="WP_075063026.1">
    <property type="nucleotide sequence ID" value="NZ_LGCL01000024.1"/>
</dbReference>
<feature type="signal peptide" evidence="1">
    <location>
        <begin position="1"/>
        <end position="21"/>
    </location>
</feature>
<dbReference type="Gene3D" id="2.160.20.120">
    <property type="match status" value="1"/>
</dbReference>
<name>A0A0P6X2V0_9CHLR</name>
<gene>
    <name evidence="3" type="ORF">ADN00_10895</name>
</gene>
<evidence type="ECO:0000259" key="2">
    <source>
        <dbReference type="Pfam" id="PF10988"/>
    </source>
</evidence>
<dbReference type="InterPro" id="IPR021255">
    <property type="entry name" value="DUF2807"/>
</dbReference>
<accession>A0A0P6X2V0</accession>